<evidence type="ECO:0008006" key="4">
    <source>
        <dbReference type="Google" id="ProtNLM"/>
    </source>
</evidence>
<sequence length="925" mass="104604">MMSDPLSVAGSAVGIISLGLQVCGKIIKYSQDLRGQDDDLDRLVTKAEHLRAPLKELQDLIEDTRNESSKTADDLESKALGLQVYVERLKRKIEQYQPVSTGGAHGNGKARSTFKRAVYPFKKESLGEIAYCLDSMQMTLQTTLAISTARKLSTFESKQDAFDAKQDRILVLAEEMKTLQLAIQSSSPQRIRQLPPSQIRSWCDHLNNSKSLGLLPRAQKNSRAKQFRKSYSFCSRWLGFYLTGTFYLSTGSGGLSIAPSLKLCALVGPGSYAEQVFEVLSGLNPVELMEEPSNRIDEFIQYSQIQFSDGRAAPTDRLQRGPETVSMINIPFYYFFQCSFLEREQFPSLCRLTQYMLRCGATLDHQDNLQSCLPALCCSYLWTEEEYTFVSPLIERYGSINWAPRNWVEKANMQTILERYDDWIELPAAYIAVLRESEEDLKEILTSAAPHLDTKINDITLLQLAMGWPTGVSLLLEAESSAPLPTRYHRKARRNITDDDTKIGKYIESCKVLFEAGYTVMPSQIFDASTIKLQCVLLQELANRRRKLLDIAEAHIDPTELSKLRQGETGLPDAHSFCHYATLVAKGVNVNPSLDPGRTQSGLSIYHHTVSSSLKVLASLELLKKIYKVGFRDLDQTGPDGFTPLMDRCIDPSSESDLESIVWMALNGANLFRQIPGSNATAFHLLNAKLAAKVFTGYYTAKIGHISSYLRDKTCCIWQLDENMLSVSIKDFCSCSCSVGGCTAVSVAVRHVVYNFFKSRDGIHKLSAAFLQFLQYIVDFNQSDSEVCHAIIRSLTFDGLSLRHTCCTELHRWPITEHIRDESELREIIEEQKGLLEYLEELVAEFYARFDALNVPLIDFLKHVWYGRMVKFHSHRDHFDENHHREVRNLGISLEFDEVEIPLVIQLICDQERILEIEEDDGSGS</sequence>
<feature type="coiled-coil region" evidence="1">
    <location>
        <begin position="47"/>
        <end position="74"/>
    </location>
</feature>
<dbReference type="AlphaFoldDB" id="A0A2I2GST3"/>
<dbReference type="EMBL" id="MSFO01000001">
    <property type="protein sequence ID" value="PLB55931.1"/>
    <property type="molecule type" value="Genomic_DNA"/>
</dbReference>
<accession>A0A2I2GST3</accession>
<dbReference type="RefSeq" id="XP_024711233.1">
    <property type="nucleotide sequence ID" value="XM_024854391.1"/>
</dbReference>
<dbReference type="VEuPathDB" id="FungiDB:P170DRAFT_506431"/>
<protein>
    <recommendedName>
        <fullName evidence="4">Fungal N-terminal domain-containing protein</fullName>
    </recommendedName>
</protein>
<reference evidence="2 3" key="1">
    <citation type="submission" date="2016-12" db="EMBL/GenBank/DDBJ databases">
        <title>The genomes of Aspergillus section Nigri reveals drivers in fungal speciation.</title>
        <authorList>
            <consortium name="DOE Joint Genome Institute"/>
            <person name="Vesth T.C."/>
            <person name="Nybo J."/>
            <person name="Theobald S."/>
            <person name="Brandl J."/>
            <person name="Frisvad J.C."/>
            <person name="Nielsen K.F."/>
            <person name="Lyhne E.K."/>
            <person name="Kogle M.E."/>
            <person name="Kuo A."/>
            <person name="Riley R."/>
            <person name="Clum A."/>
            <person name="Nolan M."/>
            <person name="Lipzen A."/>
            <person name="Salamov A."/>
            <person name="Henrissat B."/>
            <person name="Wiebenga A."/>
            <person name="De Vries R.P."/>
            <person name="Grigoriev I.V."/>
            <person name="Mortensen U.H."/>
            <person name="Andersen M.R."/>
            <person name="Baker S.E."/>
        </authorList>
    </citation>
    <scope>NUCLEOTIDE SEQUENCE [LARGE SCALE GENOMIC DNA]</scope>
    <source>
        <strain evidence="2 3">IBT 23096</strain>
    </source>
</reference>
<dbReference type="Proteomes" id="UP000234275">
    <property type="component" value="Unassembled WGS sequence"/>
</dbReference>
<dbReference type="GeneID" id="36562097"/>
<organism evidence="2 3">
    <name type="scientific">Aspergillus steynii IBT 23096</name>
    <dbReference type="NCBI Taxonomy" id="1392250"/>
    <lineage>
        <taxon>Eukaryota</taxon>
        <taxon>Fungi</taxon>
        <taxon>Dikarya</taxon>
        <taxon>Ascomycota</taxon>
        <taxon>Pezizomycotina</taxon>
        <taxon>Eurotiomycetes</taxon>
        <taxon>Eurotiomycetidae</taxon>
        <taxon>Eurotiales</taxon>
        <taxon>Aspergillaceae</taxon>
        <taxon>Aspergillus</taxon>
        <taxon>Aspergillus subgen. Circumdati</taxon>
    </lineage>
</organism>
<evidence type="ECO:0000256" key="1">
    <source>
        <dbReference type="SAM" id="Coils"/>
    </source>
</evidence>
<dbReference type="OrthoDB" id="1577640at2759"/>
<evidence type="ECO:0000313" key="3">
    <source>
        <dbReference type="Proteomes" id="UP000234275"/>
    </source>
</evidence>
<keyword evidence="1" id="KW-0175">Coiled coil</keyword>
<name>A0A2I2GST3_9EURO</name>
<comment type="caution">
    <text evidence="2">The sequence shown here is derived from an EMBL/GenBank/DDBJ whole genome shotgun (WGS) entry which is preliminary data.</text>
</comment>
<gene>
    <name evidence="2" type="ORF">P170DRAFT_506431</name>
</gene>
<proteinExistence type="predicted"/>
<evidence type="ECO:0000313" key="2">
    <source>
        <dbReference type="EMBL" id="PLB55931.1"/>
    </source>
</evidence>
<keyword evidence="3" id="KW-1185">Reference proteome</keyword>